<keyword evidence="2" id="KW-1185">Reference proteome</keyword>
<dbReference type="STRING" id="1796606.A2G96_14305"/>
<organism evidence="1 2">
    <name type="scientific">Cupriavidus nantongensis</name>
    <dbReference type="NCBI Taxonomy" id="1796606"/>
    <lineage>
        <taxon>Bacteria</taxon>
        <taxon>Pseudomonadati</taxon>
        <taxon>Pseudomonadota</taxon>
        <taxon>Betaproteobacteria</taxon>
        <taxon>Burkholderiales</taxon>
        <taxon>Burkholderiaceae</taxon>
        <taxon>Cupriavidus</taxon>
    </lineage>
</organism>
<name>A0A142JL58_9BURK</name>
<reference evidence="1 2" key="1">
    <citation type="submission" date="2016-03" db="EMBL/GenBank/DDBJ databases">
        <title>Complete genome sequence of a novel chlorpyrifos degrading bacterium, Cupriavidus nantongensis sp. X1.</title>
        <authorList>
            <person name="Fang L."/>
        </authorList>
    </citation>
    <scope>NUCLEOTIDE SEQUENCE [LARGE SCALE GENOMIC DNA]</scope>
    <source>
        <strain evidence="1 2">X1</strain>
    </source>
</reference>
<gene>
    <name evidence="1" type="ORF">A2G96_14305</name>
</gene>
<sequence>MQAGTLAFPGLRHRDSLSSRLIDAPGTGTSGPAWPRFACAMGRDLLGDYRGNVPSCKAGVF</sequence>
<dbReference type="EMBL" id="CP014844">
    <property type="protein sequence ID" value="AMR78820.1"/>
    <property type="molecule type" value="Genomic_DNA"/>
</dbReference>
<accession>A0A142JL58</accession>
<proteinExistence type="predicted"/>
<dbReference type="AlphaFoldDB" id="A0A142JL58"/>
<protein>
    <submittedName>
        <fullName evidence="1">Uncharacterized protein</fullName>
    </submittedName>
</protein>
<evidence type="ECO:0000313" key="2">
    <source>
        <dbReference type="Proteomes" id="UP000075238"/>
    </source>
</evidence>
<evidence type="ECO:0000313" key="1">
    <source>
        <dbReference type="EMBL" id="AMR78820.1"/>
    </source>
</evidence>
<dbReference type="Proteomes" id="UP000075238">
    <property type="component" value="Chromosome 1"/>
</dbReference>
<dbReference type="KEGG" id="cnan:A2G96_14305"/>